<evidence type="ECO:0000256" key="8">
    <source>
        <dbReference type="ARBA" id="ARBA00031194"/>
    </source>
</evidence>
<dbReference type="SUPFAM" id="SSF54991">
    <property type="entry name" value="Anticodon-binding domain of PheRS"/>
    <property type="match status" value="1"/>
</dbReference>
<keyword evidence="7" id="KW-0030">Aminoacyl-tRNA synthetase</keyword>
<evidence type="ECO:0000259" key="10">
    <source>
        <dbReference type="PROSITE" id="PS51447"/>
    </source>
</evidence>
<comment type="caution">
    <text evidence="11">The sequence shown here is derived from an EMBL/GenBank/DDBJ whole genome shotgun (WGS) entry which is preliminary data.</text>
</comment>
<dbReference type="GO" id="GO:0005524">
    <property type="term" value="F:ATP binding"/>
    <property type="evidence" value="ECO:0007669"/>
    <property type="project" value="UniProtKB-KW"/>
</dbReference>
<dbReference type="Proteomes" id="UP000321103">
    <property type="component" value="Unassembled WGS sequence"/>
</dbReference>
<protein>
    <recommendedName>
        <fullName evidence="8">Phenylalanyl-tRNA synthetase</fullName>
    </recommendedName>
</protein>
<dbReference type="SUPFAM" id="SSF55681">
    <property type="entry name" value="Class II aaRS and biotin synthetases"/>
    <property type="match status" value="1"/>
</dbReference>
<evidence type="ECO:0000256" key="4">
    <source>
        <dbReference type="ARBA" id="ARBA00022840"/>
    </source>
</evidence>
<dbReference type="InterPro" id="IPR002319">
    <property type="entry name" value="Phenylalanyl-tRNA_Synthase"/>
</dbReference>
<dbReference type="InterPro" id="IPR005121">
    <property type="entry name" value="Fdx_antiC-bd"/>
</dbReference>
<dbReference type="GO" id="GO:0043039">
    <property type="term" value="P:tRNA aminoacylation"/>
    <property type="evidence" value="ECO:0007669"/>
    <property type="project" value="InterPro"/>
</dbReference>
<accession>A0A512IG70</accession>
<keyword evidence="4" id="KW-0067">ATP-binding</keyword>
<dbReference type="PROSITE" id="PS51447">
    <property type="entry name" value="FDX_ACB"/>
    <property type="match status" value="1"/>
</dbReference>
<dbReference type="GO" id="GO:0006412">
    <property type="term" value="P:translation"/>
    <property type="evidence" value="ECO:0007669"/>
    <property type="project" value="UniProtKB-KW"/>
</dbReference>
<dbReference type="GO" id="GO:0004812">
    <property type="term" value="F:aminoacyl-tRNA ligase activity"/>
    <property type="evidence" value="ECO:0007669"/>
    <property type="project" value="UniProtKB-KW"/>
</dbReference>
<evidence type="ECO:0000256" key="5">
    <source>
        <dbReference type="ARBA" id="ARBA00022917"/>
    </source>
</evidence>
<keyword evidence="12" id="KW-1185">Reference proteome</keyword>
<organism evidence="11 12">
    <name type="scientific">Kocuria turfanensis</name>
    <dbReference type="NCBI Taxonomy" id="388357"/>
    <lineage>
        <taxon>Bacteria</taxon>
        <taxon>Bacillati</taxon>
        <taxon>Actinomycetota</taxon>
        <taxon>Actinomycetes</taxon>
        <taxon>Micrococcales</taxon>
        <taxon>Micrococcaceae</taxon>
        <taxon>Kocuria</taxon>
    </lineage>
</organism>
<comment type="similarity">
    <text evidence="1">Belongs to the class-II aminoacyl-tRNA synthetase family.</text>
</comment>
<reference evidence="11 12" key="1">
    <citation type="submission" date="2019-07" db="EMBL/GenBank/DDBJ databases">
        <title>Whole genome shotgun sequence of Kocuria turfanensis NBRC 107627.</title>
        <authorList>
            <person name="Hosoyama A."/>
            <person name="Uohara A."/>
            <person name="Ohji S."/>
            <person name="Ichikawa N."/>
        </authorList>
    </citation>
    <scope>NUCLEOTIDE SEQUENCE [LARGE SCALE GENOMIC DNA]</scope>
    <source>
        <strain evidence="11 12">NBRC 107627</strain>
    </source>
</reference>
<keyword evidence="2" id="KW-0436">Ligase</keyword>
<gene>
    <name evidence="11" type="ORF">KTU01_28260</name>
</gene>
<evidence type="ECO:0000256" key="2">
    <source>
        <dbReference type="ARBA" id="ARBA00022598"/>
    </source>
</evidence>
<dbReference type="Gene3D" id="3.30.930.10">
    <property type="entry name" value="Bira Bifunctional Protein, Domain 2"/>
    <property type="match status" value="1"/>
</dbReference>
<keyword evidence="6" id="KW-0809">Transit peptide</keyword>
<evidence type="ECO:0000256" key="1">
    <source>
        <dbReference type="ARBA" id="ARBA00008226"/>
    </source>
</evidence>
<evidence type="ECO:0000313" key="11">
    <source>
        <dbReference type="EMBL" id="GEO96703.1"/>
    </source>
</evidence>
<dbReference type="STRING" id="388357.GCA_001580365_00387"/>
<name>A0A512IG70_9MICC</name>
<sequence>MSAPTYITPEQLARALTLRDLSDPARGAHSMQLLLQDLVTALQRRWGSSVRQMRNPPLVAVHDNYDRLGYDPGDVTRAQRYTRYVSPTVLLRTHTSAELPTALEDYRNRSGVDELLVVPGLVYRRDVVDRTHVGEPHQADLWRIRSAPQSTDQDLLEMITTVVGTVLPGARWRVTDVGHPYTLGGRQVDVHRDGEWLELAECGRIHPDVLRRSGLDPQVWSGLALGLGLERALMLRKSIPDIRCLRSSEPRIAAQMLDLEPWQHVSSLPGTRRDISVVLDDGEDDETIGDRIRTALGPDAELLESVEVLSWTRCEELPATARDRLGIAPGQINALIRIQIRPLLRTLTSVEANQLRNRIYLAVHQGPHAELVQEQGDRR</sequence>
<feature type="domain" description="FDX-ACB" evidence="10">
    <location>
        <begin position="266"/>
        <end position="372"/>
    </location>
</feature>
<dbReference type="SMART" id="SM00896">
    <property type="entry name" value="FDX-ACB"/>
    <property type="match status" value="1"/>
</dbReference>
<keyword evidence="5" id="KW-0648">Protein biosynthesis</keyword>
<dbReference type="RefSeq" id="WP_062733926.1">
    <property type="nucleotide sequence ID" value="NZ_BJZS01000093.1"/>
</dbReference>
<evidence type="ECO:0000313" key="12">
    <source>
        <dbReference type="Proteomes" id="UP000321103"/>
    </source>
</evidence>
<evidence type="ECO:0000256" key="6">
    <source>
        <dbReference type="ARBA" id="ARBA00022946"/>
    </source>
</evidence>
<keyword evidence="3" id="KW-0547">Nucleotide-binding</keyword>
<evidence type="ECO:0000256" key="3">
    <source>
        <dbReference type="ARBA" id="ARBA00022741"/>
    </source>
</evidence>
<dbReference type="InterPro" id="IPR036690">
    <property type="entry name" value="Fdx_antiC-bd_sf"/>
</dbReference>
<dbReference type="PROSITE" id="PS50862">
    <property type="entry name" value="AA_TRNA_LIGASE_II"/>
    <property type="match status" value="1"/>
</dbReference>
<dbReference type="InterPro" id="IPR045864">
    <property type="entry name" value="aa-tRNA-synth_II/BPL/LPL"/>
</dbReference>
<evidence type="ECO:0000256" key="7">
    <source>
        <dbReference type="ARBA" id="ARBA00023146"/>
    </source>
</evidence>
<dbReference type="Gene3D" id="3.30.70.380">
    <property type="entry name" value="Ferrodoxin-fold anticodon-binding domain"/>
    <property type="match status" value="1"/>
</dbReference>
<dbReference type="InterPro" id="IPR006195">
    <property type="entry name" value="aa-tRNA-synth_II"/>
</dbReference>
<dbReference type="Pfam" id="PF01409">
    <property type="entry name" value="tRNA-synt_2d"/>
    <property type="match status" value="1"/>
</dbReference>
<proteinExistence type="inferred from homology"/>
<dbReference type="EMBL" id="BJZS01000093">
    <property type="protein sequence ID" value="GEO96703.1"/>
    <property type="molecule type" value="Genomic_DNA"/>
</dbReference>
<feature type="domain" description="Aminoacyl-transfer RNA synthetases class-II family profile" evidence="9">
    <location>
        <begin position="120"/>
        <end position="250"/>
    </location>
</feature>
<dbReference type="AlphaFoldDB" id="A0A512IG70"/>
<dbReference type="GO" id="GO:0000049">
    <property type="term" value="F:tRNA binding"/>
    <property type="evidence" value="ECO:0007669"/>
    <property type="project" value="InterPro"/>
</dbReference>
<evidence type="ECO:0000259" key="9">
    <source>
        <dbReference type="PROSITE" id="PS50862"/>
    </source>
</evidence>